<proteinExistence type="predicted"/>
<evidence type="ECO:0000313" key="2">
    <source>
        <dbReference type="Proteomes" id="UP000183561"/>
    </source>
</evidence>
<dbReference type="AlphaFoldDB" id="A0A1H4LK42"/>
<accession>A0A1H4LK42</accession>
<name>A0A1H4LK42_9NOCA</name>
<organism evidence="1 2">
    <name type="scientific">Rhodococcus koreensis</name>
    <dbReference type="NCBI Taxonomy" id="99653"/>
    <lineage>
        <taxon>Bacteria</taxon>
        <taxon>Bacillati</taxon>
        <taxon>Actinomycetota</taxon>
        <taxon>Actinomycetes</taxon>
        <taxon>Mycobacteriales</taxon>
        <taxon>Nocardiaceae</taxon>
        <taxon>Rhodococcus</taxon>
    </lineage>
</organism>
<gene>
    <name evidence="1" type="ORF">SAMN04490239_1331</name>
</gene>
<protein>
    <recommendedName>
        <fullName evidence="3">Ribbon-helix-helix protein, copG family</fullName>
    </recommendedName>
</protein>
<evidence type="ECO:0000313" key="1">
    <source>
        <dbReference type="EMBL" id="SEB71063.1"/>
    </source>
</evidence>
<dbReference type="RefSeq" id="WP_007298551.1">
    <property type="nucleotide sequence ID" value="NZ_CP070611.1"/>
</dbReference>
<keyword evidence="2" id="KW-1185">Reference proteome</keyword>
<dbReference type="OrthoDB" id="4473994at2"/>
<reference evidence="2" key="1">
    <citation type="submission" date="2016-10" db="EMBL/GenBank/DDBJ databases">
        <authorList>
            <person name="Varghese N."/>
            <person name="Submissions S."/>
        </authorList>
    </citation>
    <scope>NUCLEOTIDE SEQUENCE [LARGE SCALE GENOMIC DNA]</scope>
    <source>
        <strain evidence="2">DSM 44498</strain>
    </source>
</reference>
<evidence type="ECO:0008006" key="3">
    <source>
        <dbReference type="Google" id="ProtNLM"/>
    </source>
</evidence>
<sequence>MSKDDVSKVTANLPNDDIKTLDEIAKRHASTKTSALVRAIRTTAYIDEAAANGAKVFIEEPDGTKREVVFK</sequence>
<dbReference type="EMBL" id="FNSV01000005">
    <property type="protein sequence ID" value="SEB71063.1"/>
    <property type="molecule type" value="Genomic_DNA"/>
</dbReference>
<dbReference type="Proteomes" id="UP000183561">
    <property type="component" value="Unassembled WGS sequence"/>
</dbReference>